<dbReference type="HOGENOM" id="CLU_086356_3_6_9"/>
<dbReference type="OrthoDB" id="9814265at2"/>
<keyword evidence="5 9" id="KW-0812">Transmembrane</keyword>
<evidence type="ECO:0000256" key="7">
    <source>
        <dbReference type="ARBA" id="ARBA00023136"/>
    </source>
</evidence>
<evidence type="ECO:0000256" key="2">
    <source>
        <dbReference type="ARBA" id="ARBA00022448"/>
    </source>
</evidence>
<name>Q3ACJ8_CARHZ</name>
<dbReference type="Pfam" id="PF04290">
    <property type="entry name" value="DctQ"/>
    <property type="match status" value="1"/>
</dbReference>
<evidence type="ECO:0000313" key="11">
    <source>
        <dbReference type="EMBL" id="ABB14638.1"/>
    </source>
</evidence>
<feature type="transmembrane region" description="Helical" evidence="9">
    <location>
        <begin position="21"/>
        <end position="44"/>
    </location>
</feature>
<sequence>MTKYMSFLKKLDRILEFIEQNLVAILLMIMTAVVFWGVITRFVLKDASSWADEASRYLNIWAIYVGASLAAKRGAHIGVDAFVHFLPKQAQRFAAILAAAINLIFSFAIAYVGYSYTMDIVKTGQLSPAMRIPMAWAYFAVPFGLTLMGIRYLMILIENITGKSILS</sequence>
<comment type="similarity">
    <text evidence="8">Belongs to the TRAP transporter small permease family.</text>
</comment>
<dbReference type="GO" id="GO:0005886">
    <property type="term" value="C:plasma membrane"/>
    <property type="evidence" value="ECO:0007669"/>
    <property type="project" value="UniProtKB-SubCell"/>
</dbReference>
<evidence type="ECO:0000313" key="12">
    <source>
        <dbReference type="Proteomes" id="UP000002706"/>
    </source>
</evidence>
<evidence type="ECO:0000256" key="4">
    <source>
        <dbReference type="ARBA" id="ARBA00022519"/>
    </source>
</evidence>
<dbReference type="PANTHER" id="PTHR35011:SF2">
    <property type="entry name" value="2,3-DIKETO-L-GULONATE TRAP TRANSPORTER SMALL PERMEASE PROTEIN YIAM"/>
    <property type="match status" value="1"/>
</dbReference>
<comment type="subcellular location">
    <subcellularLocation>
        <location evidence="1">Cell inner membrane</location>
        <topology evidence="1">Multi-pass membrane protein</topology>
    </subcellularLocation>
</comment>
<dbReference type="KEGG" id="chy:CHY_1302"/>
<keyword evidence="2" id="KW-0813">Transport</keyword>
<feature type="domain" description="Tripartite ATP-independent periplasmic transporters DctQ component" evidence="10">
    <location>
        <begin position="30"/>
        <end position="160"/>
    </location>
</feature>
<evidence type="ECO:0000256" key="5">
    <source>
        <dbReference type="ARBA" id="ARBA00022692"/>
    </source>
</evidence>
<dbReference type="InParanoid" id="Q3ACJ8"/>
<dbReference type="eggNOG" id="COG3090">
    <property type="taxonomic scope" value="Bacteria"/>
</dbReference>
<reference evidence="11 12" key="1">
    <citation type="journal article" date="2005" name="PLoS Genet.">
        <title>Life in hot carbon monoxide: the complete genome sequence of Carboxydothermus hydrogenoformans Z-2901.</title>
        <authorList>
            <person name="Wu M."/>
            <person name="Ren Q."/>
            <person name="Durkin A.S."/>
            <person name="Daugherty S.C."/>
            <person name="Brinkac L.M."/>
            <person name="Dodson R.J."/>
            <person name="Madupu R."/>
            <person name="Sullivan S.A."/>
            <person name="Kolonay J.F."/>
            <person name="Haft D.H."/>
            <person name="Nelson W.C."/>
            <person name="Tallon L.J."/>
            <person name="Jones K.M."/>
            <person name="Ulrich L.E."/>
            <person name="Gonzalez J.M."/>
            <person name="Zhulin I.B."/>
            <person name="Robb F.T."/>
            <person name="Eisen J.A."/>
        </authorList>
    </citation>
    <scope>NUCLEOTIDE SEQUENCE [LARGE SCALE GENOMIC DNA]</scope>
    <source>
        <strain evidence="12">ATCC BAA-161 / DSM 6008 / Z-2901</strain>
    </source>
</reference>
<dbReference type="EMBL" id="CP000141">
    <property type="protein sequence ID" value="ABB14638.1"/>
    <property type="molecule type" value="Genomic_DNA"/>
</dbReference>
<keyword evidence="7 9" id="KW-0472">Membrane</keyword>
<evidence type="ECO:0000256" key="6">
    <source>
        <dbReference type="ARBA" id="ARBA00022989"/>
    </source>
</evidence>
<evidence type="ECO:0000256" key="1">
    <source>
        <dbReference type="ARBA" id="ARBA00004429"/>
    </source>
</evidence>
<gene>
    <name evidence="11" type="ordered locus">CHY_1302</name>
</gene>
<keyword evidence="12" id="KW-1185">Reference proteome</keyword>
<evidence type="ECO:0000259" key="10">
    <source>
        <dbReference type="Pfam" id="PF04290"/>
    </source>
</evidence>
<dbReference type="InterPro" id="IPR007387">
    <property type="entry name" value="TRAP_DctQ"/>
</dbReference>
<keyword evidence="3" id="KW-1003">Cell membrane</keyword>
<dbReference type="Proteomes" id="UP000002706">
    <property type="component" value="Chromosome"/>
</dbReference>
<protein>
    <submittedName>
        <fullName evidence="11">TRAP dicarboxylate transporter, DctQ subunit</fullName>
    </submittedName>
</protein>
<organism evidence="11 12">
    <name type="scientific">Carboxydothermus hydrogenoformans (strain ATCC BAA-161 / DSM 6008 / Z-2901)</name>
    <dbReference type="NCBI Taxonomy" id="246194"/>
    <lineage>
        <taxon>Bacteria</taxon>
        <taxon>Bacillati</taxon>
        <taxon>Bacillota</taxon>
        <taxon>Clostridia</taxon>
        <taxon>Thermoanaerobacterales</taxon>
        <taxon>Thermoanaerobacteraceae</taxon>
        <taxon>Carboxydothermus</taxon>
    </lineage>
</organism>
<dbReference type="GO" id="GO:0015740">
    <property type="term" value="P:C4-dicarboxylate transport"/>
    <property type="evidence" value="ECO:0007669"/>
    <property type="project" value="TreeGrafter"/>
</dbReference>
<accession>Q3ACJ8</accession>
<feature type="transmembrane region" description="Helical" evidence="9">
    <location>
        <begin position="93"/>
        <end position="114"/>
    </location>
</feature>
<keyword evidence="6 9" id="KW-1133">Transmembrane helix</keyword>
<evidence type="ECO:0000256" key="9">
    <source>
        <dbReference type="SAM" id="Phobius"/>
    </source>
</evidence>
<keyword evidence="4" id="KW-0997">Cell inner membrane</keyword>
<feature type="transmembrane region" description="Helical" evidence="9">
    <location>
        <begin position="134"/>
        <end position="157"/>
    </location>
</feature>
<dbReference type="AlphaFoldDB" id="Q3ACJ8"/>
<dbReference type="PANTHER" id="PTHR35011">
    <property type="entry name" value="2,3-DIKETO-L-GULONATE TRAP TRANSPORTER SMALL PERMEASE PROTEIN YIAM"/>
    <property type="match status" value="1"/>
</dbReference>
<evidence type="ECO:0000256" key="3">
    <source>
        <dbReference type="ARBA" id="ARBA00022475"/>
    </source>
</evidence>
<dbReference type="STRING" id="246194.CHY_1302"/>
<proteinExistence type="inferred from homology"/>
<dbReference type="GO" id="GO:0022857">
    <property type="term" value="F:transmembrane transporter activity"/>
    <property type="evidence" value="ECO:0007669"/>
    <property type="project" value="TreeGrafter"/>
</dbReference>
<evidence type="ECO:0000256" key="8">
    <source>
        <dbReference type="ARBA" id="ARBA00038436"/>
    </source>
</evidence>
<dbReference type="InterPro" id="IPR055348">
    <property type="entry name" value="DctQ"/>
</dbReference>